<feature type="compositionally biased region" description="Polar residues" evidence="7">
    <location>
        <begin position="426"/>
        <end position="440"/>
    </location>
</feature>
<keyword evidence="10" id="KW-1185">Reference proteome</keyword>
<evidence type="ECO:0000256" key="7">
    <source>
        <dbReference type="SAM" id="MobiDB-lite"/>
    </source>
</evidence>
<dbReference type="GO" id="GO:0005737">
    <property type="term" value="C:cytoplasm"/>
    <property type="evidence" value="ECO:0007669"/>
    <property type="project" value="UniProtKB-SubCell"/>
</dbReference>
<evidence type="ECO:0000259" key="8">
    <source>
        <dbReference type="Pfam" id="PF13178"/>
    </source>
</evidence>
<evidence type="ECO:0000256" key="5">
    <source>
        <dbReference type="ARBA" id="ARBA00024341"/>
    </source>
</evidence>
<evidence type="ECO:0000256" key="4">
    <source>
        <dbReference type="ARBA" id="ARBA00022860"/>
    </source>
</evidence>
<feature type="domain" description="DUF4005" evidence="8">
    <location>
        <begin position="336"/>
        <end position="437"/>
    </location>
</feature>
<feature type="compositionally biased region" description="Basic and acidic residues" evidence="7">
    <location>
        <begin position="57"/>
        <end position="66"/>
    </location>
</feature>
<keyword evidence="3" id="KW-0677">Repeat</keyword>
<dbReference type="Pfam" id="PF13178">
    <property type="entry name" value="DUF4005"/>
    <property type="match status" value="1"/>
</dbReference>
<evidence type="ECO:0000313" key="10">
    <source>
        <dbReference type="Proteomes" id="UP001359559"/>
    </source>
</evidence>
<evidence type="ECO:0000256" key="2">
    <source>
        <dbReference type="ARBA" id="ARBA00022490"/>
    </source>
</evidence>
<dbReference type="InterPro" id="IPR000048">
    <property type="entry name" value="IQ_motif_EF-hand-BS"/>
</dbReference>
<sequence length="476" mass="54362">MAKDWFSMFKKLFMWETHSSQEKKEKRRTWIFGRLKSKRLPSIQAPPPPPSSTIETRPGEAEEEHNKHALRVAIASAAAAEAAITAAQVAVQVVRLQSAHQQLKEKQEEFQPVKTKHDAPHYSTTHQCQRKIEESSAIKIQTAFRGYLARKALRALKGIVKLQAIIRGRAVRRQAMSTLKCLQSIVSIQSQVFAKRLQMVEGKWHCGEHEEMQESRDKIIRMDSNSERRWDDSILLKEEKDASCMSKKEALLKRERVKEYSLSFNHRRSAESDRKEITGRWRYWMEQWVDTQLSKSKELEDLDSVFSTHFSRAWEECGRKQLKLRNIQTQNHVEGSLDSPMLGSRNSLLHRSHNSEAEQDHSFPSSPAIPTYMAATKSTQAKVRPASSPRTRIGGNFDNSESHSPCKKKLSIVASSINSEVLSSNVRMSKVTSNNQQRSPSLKGLSRPLKSSHTTRDLSINSDCSVQNLEQQSSFK</sequence>
<feature type="compositionally biased region" description="Polar residues" evidence="7">
    <location>
        <begin position="449"/>
        <end position="476"/>
    </location>
</feature>
<evidence type="ECO:0000256" key="1">
    <source>
        <dbReference type="ARBA" id="ARBA00004496"/>
    </source>
</evidence>
<evidence type="ECO:0000256" key="6">
    <source>
        <dbReference type="ARBA" id="ARBA00024378"/>
    </source>
</evidence>
<feature type="compositionally biased region" description="Basic and acidic residues" evidence="7">
    <location>
        <begin position="105"/>
        <end position="120"/>
    </location>
</feature>
<name>A0AAN9FC48_CLITE</name>
<reference evidence="9 10" key="1">
    <citation type="submission" date="2024-01" db="EMBL/GenBank/DDBJ databases">
        <title>The genomes of 5 underutilized Papilionoideae crops provide insights into root nodulation and disease resistance.</title>
        <authorList>
            <person name="Yuan L."/>
        </authorList>
    </citation>
    <scope>NUCLEOTIDE SEQUENCE [LARGE SCALE GENOMIC DNA]</scope>
    <source>
        <strain evidence="9">LY-2023</strain>
        <tissue evidence="9">Leaf</tissue>
    </source>
</reference>
<keyword evidence="2" id="KW-0963">Cytoplasm</keyword>
<keyword evidence="4" id="KW-0112">Calmodulin-binding</keyword>
<comment type="similarity">
    <text evidence="5">Belongs to the IQD family.</text>
</comment>
<dbReference type="GO" id="GO:0005516">
    <property type="term" value="F:calmodulin binding"/>
    <property type="evidence" value="ECO:0007669"/>
    <property type="project" value="UniProtKB-KW"/>
</dbReference>
<feature type="region of interest" description="Disordered" evidence="7">
    <location>
        <begin position="38"/>
        <end position="66"/>
    </location>
</feature>
<dbReference type="PROSITE" id="PS50096">
    <property type="entry name" value="IQ"/>
    <property type="match status" value="2"/>
</dbReference>
<dbReference type="PANTHER" id="PTHR32295:SF245">
    <property type="entry name" value="IQ CALMODULIN-BINDING MOTIF PROTEIN"/>
    <property type="match status" value="1"/>
</dbReference>
<dbReference type="InterPro" id="IPR025064">
    <property type="entry name" value="DUF4005"/>
</dbReference>
<comment type="subunit">
    <text evidence="6">Binds to multiple calmodulin (CaM) in the presence of Ca(2+) and CaM-like proteins.</text>
</comment>
<dbReference type="Proteomes" id="UP001359559">
    <property type="component" value="Unassembled WGS sequence"/>
</dbReference>
<dbReference type="SMART" id="SM00015">
    <property type="entry name" value="IQ"/>
    <property type="match status" value="1"/>
</dbReference>
<proteinExistence type="inferred from homology"/>
<evidence type="ECO:0000256" key="3">
    <source>
        <dbReference type="ARBA" id="ARBA00022737"/>
    </source>
</evidence>
<organism evidence="9 10">
    <name type="scientific">Clitoria ternatea</name>
    <name type="common">Butterfly pea</name>
    <dbReference type="NCBI Taxonomy" id="43366"/>
    <lineage>
        <taxon>Eukaryota</taxon>
        <taxon>Viridiplantae</taxon>
        <taxon>Streptophyta</taxon>
        <taxon>Embryophyta</taxon>
        <taxon>Tracheophyta</taxon>
        <taxon>Spermatophyta</taxon>
        <taxon>Magnoliopsida</taxon>
        <taxon>eudicotyledons</taxon>
        <taxon>Gunneridae</taxon>
        <taxon>Pentapetalae</taxon>
        <taxon>rosids</taxon>
        <taxon>fabids</taxon>
        <taxon>Fabales</taxon>
        <taxon>Fabaceae</taxon>
        <taxon>Papilionoideae</taxon>
        <taxon>50 kb inversion clade</taxon>
        <taxon>NPAAA clade</taxon>
        <taxon>indigoferoid/millettioid clade</taxon>
        <taxon>Phaseoleae</taxon>
        <taxon>Clitoria</taxon>
    </lineage>
</organism>
<gene>
    <name evidence="9" type="ORF">RJT34_27313</name>
</gene>
<dbReference type="PANTHER" id="PTHR32295">
    <property type="entry name" value="IQ-DOMAIN 5-RELATED"/>
    <property type="match status" value="1"/>
</dbReference>
<dbReference type="Pfam" id="PF00612">
    <property type="entry name" value="IQ"/>
    <property type="match status" value="1"/>
</dbReference>
<feature type="region of interest" description="Disordered" evidence="7">
    <location>
        <begin position="426"/>
        <end position="476"/>
    </location>
</feature>
<dbReference type="Gene3D" id="1.20.5.190">
    <property type="match status" value="1"/>
</dbReference>
<protein>
    <recommendedName>
        <fullName evidence="8">DUF4005 domain-containing protein</fullName>
    </recommendedName>
</protein>
<comment type="caution">
    <text evidence="9">The sequence shown here is derived from an EMBL/GenBank/DDBJ whole genome shotgun (WGS) entry which is preliminary data.</text>
</comment>
<dbReference type="AlphaFoldDB" id="A0AAN9FC48"/>
<evidence type="ECO:0000313" key="9">
    <source>
        <dbReference type="EMBL" id="KAK7271426.1"/>
    </source>
</evidence>
<feature type="region of interest" description="Disordered" evidence="7">
    <location>
        <begin position="376"/>
        <end position="405"/>
    </location>
</feature>
<dbReference type="CDD" id="cd23767">
    <property type="entry name" value="IQCD"/>
    <property type="match status" value="1"/>
</dbReference>
<comment type="subcellular location">
    <subcellularLocation>
        <location evidence="1">Cytoplasm</location>
    </subcellularLocation>
</comment>
<feature type="region of interest" description="Disordered" evidence="7">
    <location>
        <begin position="105"/>
        <end position="127"/>
    </location>
</feature>
<dbReference type="FunFam" id="1.20.5.190:FF:000062">
    <property type="entry name" value="IQ-domain 11"/>
    <property type="match status" value="1"/>
</dbReference>
<dbReference type="EMBL" id="JAYKXN010000007">
    <property type="protein sequence ID" value="KAK7271426.1"/>
    <property type="molecule type" value="Genomic_DNA"/>
</dbReference>
<accession>A0AAN9FC48</accession>